<dbReference type="Pfam" id="PF07980">
    <property type="entry name" value="SusD_RagB"/>
    <property type="match status" value="1"/>
</dbReference>
<evidence type="ECO:0000313" key="8">
    <source>
        <dbReference type="EMBL" id="SHJ80044.1"/>
    </source>
</evidence>
<dbReference type="GO" id="GO:0009279">
    <property type="term" value="C:cell outer membrane"/>
    <property type="evidence" value="ECO:0007669"/>
    <property type="project" value="UniProtKB-SubCell"/>
</dbReference>
<comment type="subcellular location">
    <subcellularLocation>
        <location evidence="1">Cell outer membrane</location>
    </subcellularLocation>
</comment>
<evidence type="ECO:0000313" key="9">
    <source>
        <dbReference type="Proteomes" id="UP000184231"/>
    </source>
</evidence>
<dbReference type="RefSeq" id="WP_072765827.1">
    <property type="nucleotide sequence ID" value="NZ_FQYX01000039.1"/>
</dbReference>
<evidence type="ECO:0000256" key="3">
    <source>
        <dbReference type="ARBA" id="ARBA00022729"/>
    </source>
</evidence>
<organism evidence="8 9">
    <name type="scientific">Arenibacter nanhaiticus</name>
    <dbReference type="NCBI Taxonomy" id="558155"/>
    <lineage>
        <taxon>Bacteria</taxon>
        <taxon>Pseudomonadati</taxon>
        <taxon>Bacteroidota</taxon>
        <taxon>Flavobacteriia</taxon>
        <taxon>Flavobacteriales</taxon>
        <taxon>Flavobacteriaceae</taxon>
        <taxon>Arenibacter</taxon>
    </lineage>
</organism>
<evidence type="ECO:0000256" key="2">
    <source>
        <dbReference type="ARBA" id="ARBA00006275"/>
    </source>
</evidence>
<keyword evidence="5" id="KW-0998">Cell outer membrane</keyword>
<evidence type="ECO:0000259" key="6">
    <source>
        <dbReference type="Pfam" id="PF07980"/>
    </source>
</evidence>
<evidence type="ECO:0000256" key="5">
    <source>
        <dbReference type="ARBA" id="ARBA00023237"/>
    </source>
</evidence>
<dbReference type="Proteomes" id="UP000184231">
    <property type="component" value="Unassembled WGS sequence"/>
</dbReference>
<dbReference type="InterPro" id="IPR011990">
    <property type="entry name" value="TPR-like_helical_dom_sf"/>
</dbReference>
<dbReference type="SUPFAM" id="SSF48452">
    <property type="entry name" value="TPR-like"/>
    <property type="match status" value="1"/>
</dbReference>
<keyword evidence="4" id="KW-0472">Membrane</keyword>
<feature type="domain" description="SusD-like N-terminal" evidence="7">
    <location>
        <begin position="99"/>
        <end position="224"/>
    </location>
</feature>
<protein>
    <submittedName>
        <fullName evidence="8">Starch-binding associating with outer membrane</fullName>
    </submittedName>
</protein>
<proteinExistence type="inferred from homology"/>
<reference evidence="8 9" key="1">
    <citation type="submission" date="2016-11" db="EMBL/GenBank/DDBJ databases">
        <authorList>
            <person name="Jaros S."/>
            <person name="Januszkiewicz K."/>
            <person name="Wedrychowicz H."/>
        </authorList>
    </citation>
    <scope>NUCLEOTIDE SEQUENCE [LARGE SCALE GENOMIC DNA]</scope>
    <source>
        <strain evidence="8 9">CGMCC 1.8863</strain>
    </source>
</reference>
<dbReference type="AlphaFoldDB" id="A0A1M6M9C6"/>
<keyword evidence="9" id="KW-1185">Reference proteome</keyword>
<keyword evidence="3" id="KW-0732">Signal</keyword>
<dbReference type="Pfam" id="PF14322">
    <property type="entry name" value="SusD-like_3"/>
    <property type="match status" value="1"/>
</dbReference>
<evidence type="ECO:0000259" key="7">
    <source>
        <dbReference type="Pfam" id="PF14322"/>
    </source>
</evidence>
<dbReference type="InterPro" id="IPR033985">
    <property type="entry name" value="SusD-like_N"/>
</dbReference>
<dbReference type="EMBL" id="FQYX01000039">
    <property type="protein sequence ID" value="SHJ80044.1"/>
    <property type="molecule type" value="Genomic_DNA"/>
</dbReference>
<dbReference type="STRING" id="558155.SAMN04487911_1392"/>
<comment type="similarity">
    <text evidence="2">Belongs to the SusD family.</text>
</comment>
<name>A0A1M6M9C6_9FLAO</name>
<feature type="domain" description="RagB/SusD" evidence="6">
    <location>
        <begin position="291"/>
        <end position="536"/>
    </location>
</feature>
<dbReference type="InterPro" id="IPR012944">
    <property type="entry name" value="SusD_RagB_dom"/>
</dbReference>
<gene>
    <name evidence="8" type="ORF">SAMN04487911_1392</name>
</gene>
<dbReference type="Gene3D" id="1.25.40.390">
    <property type="match status" value="1"/>
</dbReference>
<accession>A0A1M6M9C6</accession>
<evidence type="ECO:0000256" key="1">
    <source>
        <dbReference type="ARBA" id="ARBA00004442"/>
    </source>
</evidence>
<sequence length="536" mass="62003">MKKISYILLIIIICVGCSDEFLIRDHPTGITDDDFWETTNDAVNALNSCYSGLPHGAYHYTPPYVSNVALEGMTDNMYHSGNYLGDVKTIGSGTNNPLLDFPENMWRYYYQYIRRCSRFLENIDKPYFTNEEERQRMIGEAHILRAYYHMQLLFYFGGEEGIPIVDHSLTPDEIFASRASKDETIDFILAELDKAIQISVLPNKYTEDKSWRLSKAVAYSLKAIVALQDRQYDLSKQAALKVIQMQEFDLFYTSDPEEQHYRDLFRYVGRINNERIMYTRRGFSESWFRSMPKSMGGQGASNPTASIVNAYETLEGKTIDEYGTERDEFIKNPNYMERDPRLDATVWLPGEEFLGHVLSPFEPNSDDATSESGASKTGFALTKFIDPEDVNKTYSGNLDYMIIRYAEILLIYVESLIESGDYNNPDVLLYLNKIRNRAGMPNVDQSVYNNQEKLRELLRRERRVELAFEGQRYFDLRRWGIAEQKMKGVLEGAYDPQNGSPIIVETRVYSSPKNDYLPIPQRELDANENMEQNSGW</sequence>
<evidence type="ECO:0000256" key="4">
    <source>
        <dbReference type="ARBA" id="ARBA00023136"/>
    </source>
</evidence>